<name>A0ABN6XCI6_9CELL</name>
<feature type="transmembrane region" description="Helical" evidence="17">
    <location>
        <begin position="45"/>
        <end position="67"/>
    </location>
</feature>
<keyword evidence="17" id="KW-1133">Transmembrane helix</keyword>
<keyword evidence="20" id="KW-1185">Reference proteome</keyword>
<sequence>MPPRHPALSTVRALWLGLDVLTVGLVAFALWRVSSAFGAFLPDGWAPVATAVGLVFLVVYAAGRRWVRVQDRSISAPRRAWWPDGAWILALTTLWAGLQVLDPWALWIAFPLMVLQMHVLGPHRGVVAVVATVALCVAIPSVMLGRTDVGDVLGPTLGGAVAVGVVLGLEALVREGEQRQRLFDELVAARADLAVTERERAVAAERERLAREIHDTLAQGFSAIELVLRVADGAVGRDDDLARASVEQARRTAQDNLAEARRVVRALAPGDLADGSLAAALERVAGRYRGVGGLRVEVSTAGLDRVLPASVETALLRIAQQALANVVQHARASRVTVTVSDLGDAVALDVVDDGVGTGAPAAAEEDAEEDAEADATHGGEARSDGGFGLASMRSRAVELGGSFTVESDPGDGTAVAVLLPVDEPEVSR</sequence>
<keyword evidence="17" id="KW-0812">Transmembrane</keyword>
<evidence type="ECO:0000256" key="5">
    <source>
        <dbReference type="ARBA" id="ARBA00017322"/>
    </source>
</evidence>
<evidence type="ECO:0000256" key="10">
    <source>
        <dbReference type="ARBA" id="ARBA00022777"/>
    </source>
</evidence>
<keyword evidence="12" id="KW-0902">Two-component regulatory system</keyword>
<feature type="transmembrane region" description="Helical" evidence="17">
    <location>
        <begin position="12"/>
        <end position="33"/>
    </location>
</feature>
<evidence type="ECO:0000256" key="15">
    <source>
        <dbReference type="ARBA" id="ARBA00030800"/>
    </source>
</evidence>
<dbReference type="InterPro" id="IPR036890">
    <property type="entry name" value="HATPase_C_sf"/>
</dbReference>
<feature type="domain" description="Histidine kinase" evidence="18">
    <location>
        <begin position="208"/>
        <end position="423"/>
    </location>
</feature>
<feature type="transmembrane region" description="Helical" evidence="17">
    <location>
        <begin position="79"/>
        <end position="98"/>
    </location>
</feature>
<evidence type="ECO:0000256" key="16">
    <source>
        <dbReference type="SAM" id="MobiDB-lite"/>
    </source>
</evidence>
<protein>
    <recommendedName>
        <fullName evidence="5">Oxygen sensor histidine kinase NreB</fullName>
        <ecNumber evidence="4">2.7.13.3</ecNumber>
    </recommendedName>
    <alternativeName>
        <fullName evidence="15">Nitrogen regulation protein B</fullName>
    </alternativeName>
</protein>
<feature type="compositionally biased region" description="Basic and acidic residues" evidence="16">
    <location>
        <begin position="374"/>
        <end position="383"/>
    </location>
</feature>
<keyword evidence="7" id="KW-0963">Cytoplasm</keyword>
<gene>
    <name evidence="19" type="ORF">GCM10025865_11220</name>
</gene>
<evidence type="ECO:0000256" key="8">
    <source>
        <dbReference type="ARBA" id="ARBA00022679"/>
    </source>
</evidence>
<feature type="transmembrane region" description="Helical" evidence="17">
    <location>
        <begin position="127"/>
        <end position="146"/>
    </location>
</feature>
<keyword evidence="10 19" id="KW-0418">Kinase</keyword>
<evidence type="ECO:0000256" key="14">
    <source>
        <dbReference type="ARBA" id="ARBA00024827"/>
    </source>
</evidence>
<dbReference type="PROSITE" id="PS50109">
    <property type="entry name" value="HIS_KIN"/>
    <property type="match status" value="1"/>
</dbReference>
<keyword evidence="13" id="KW-0411">Iron-sulfur</keyword>
<dbReference type="PRINTS" id="PR00344">
    <property type="entry name" value="BCTRLSENSOR"/>
</dbReference>
<feature type="compositionally biased region" description="Acidic residues" evidence="16">
    <location>
        <begin position="363"/>
        <end position="373"/>
    </location>
</feature>
<comment type="catalytic activity">
    <reaction evidence="1">
        <text>ATP + protein L-histidine = ADP + protein N-phospho-L-histidine.</text>
        <dbReference type="EC" id="2.7.13.3"/>
    </reaction>
</comment>
<evidence type="ECO:0000256" key="2">
    <source>
        <dbReference type="ARBA" id="ARBA00001966"/>
    </source>
</evidence>
<keyword evidence="17" id="KW-0472">Membrane</keyword>
<dbReference type="SUPFAM" id="SSF55874">
    <property type="entry name" value="ATPase domain of HSP90 chaperone/DNA topoisomerase II/histidine kinase"/>
    <property type="match status" value="1"/>
</dbReference>
<dbReference type="PANTHER" id="PTHR24421">
    <property type="entry name" value="NITRATE/NITRITE SENSOR PROTEIN NARX-RELATED"/>
    <property type="match status" value="1"/>
</dbReference>
<dbReference type="InterPro" id="IPR050482">
    <property type="entry name" value="Sensor_HK_TwoCompSys"/>
</dbReference>
<keyword evidence="9" id="KW-0479">Metal-binding</keyword>
<accession>A0ABN6XCI6</accession>
<evidence type="ECO:0000313" key="20">
    <source>
        <dbReference type="Proteomes" id="UP001321475"/>
    </source>
</evidence>
<dbReference type="Pfam" id="PF07730">
    <property type="entry name" value="HisKA_3"/>
    <property type="match status" value="1"/>
</dbReference>
<evidence type="ECO:0000256" key="6">
    <source>
        <dbReference type="ARBA" id="ARBA00022485"/>
    </source>
</evidence>
<dbReference type="InterPro" id="IPR017205">
    <property type="entry name" value="Sig_transdc_His_kinase_ChrS"/>
</dbReference>
<evidence type="ECO:0000256" key="7">
    <source>
        <dbReference type="ARBA" id="ARBA00022490"/>
    </source>
</evidence>
<reference evidence="20" key="1">
    <citation type="journal article" date="2019" name="Int. J. Syst. Evol. Microbiol.">
        <title>The Global Catalogue of Microorganisms (GCM) 10K type strain sequencing project: providing services to taxonomists for standard genome sequencing and annotation.</title>
        <authorList>
            <consortium name="The Broad Institute Genomics Platform"/>
            <consortium name="The Broad Institute Genome Sequencing Center for Infectious Disease"/>
            <person name="Wu L."/>
            <person name="Ma J."/>
        </authorList>
    </citation>
    <scope>NUCLEOTIDE SEQUENCE [LARGE SCALE GENOMIC DNA]</scope>
    <source>
        <strain evidence="20">NBRC 108565</strain>
    </source>
</reference>
<feature type="region of interest" description="Disordered" evidence="16">
    <location>
        <begin position="402"/>
        <end position="428"/>
    </location>
</feature>
<keyword evidence="8" id="KW-0808">Transferase</keyword>
<feature type="region of interest" description="Disordered" evidence="16">
    <location>
        <begin position="357"/>
        <end position="387"/>
    </location>
</feature>
<evidence type="ECO:0000256" key="13">
    <source>
        <dbReference type="ARBA" id="ARBA00023014"/>
    </source>
</evidence>
<evidence type="ECO:0000256" key="11">
    <source>
        <dbReference type="ARBA" id="ARBA00023004"/>
    </source>
</evidence>
<evidence type="ECO:0000256" key="4">
    <source>
        <dbReference type="ARBA" id="ARBA00012438"/>
    </source>
</evidence>
<keyword evidence="6" id="KW-0004">4Fe-4S</keyword>
<evidence type="ECO:0000256" key="3">
    <source>
        <dbReference type="ARBA" id="ARBA00004496"/>
    </source>
</evidence>
<comment type="cofactor">
    <cofactor evidence="2">
        <name>[4Fe-4S] cluster</name>
        <dbReference type="ChEBI" id="CHEBI:49883"/>
    </cofactor>
</comment>
<dbReference type="PANTHER" id="PTHR24421:SF62">
    <property type="entry name" value="SENSORY TRANSDUCTION HISTIDINE KINASE"/>
    <property type="match status" value="1"/>
</dbReference>
<dbReference type="InterPro" id="IPR003594">
    <property type="entry name" value="HATPase_dom"/>
</dbReference>
<evidence type="ECO:0000256" key="12">
    <source>
        <dbReference type="ARBA" id="ARBA00023012"/>
    </source>
</evidence>
<dbReference type="Proteomes" id="UP001321475">
    <property type="component" value="Chromosome"/>
</dbReference>
<dbReference type="CDD" id="cd16917">
    <property type="entry name" value="HATPase_UhpB-NarQ-NarX-like"/>
    <property type="match status" value="1"/>
</dbReference>
<comment type="function">
    <text evidence="14">Member of the two-component regulatory system NreB/NreC involved in the control of dissimilatory nitrate/nitrite reduction in response to oxygen. NreB functions as a direct oxygen sensor histidine kinase which is autophosphorylated, in the absence of oxygen, probably at the conserved histidine residue, and transfers its phosphate group probably to a conserved aspartate residue of NreC. NreB/NreC activates the expression of the nitrate (narGHJI) and nitrite (nir) reductase operons, as well as the putative nitrate transporter gene narT.</text>
</comment>
<dbReference type="EC" id="2.7.13.3" evidence="4"/>
<evidence type="ECO:0000259" key="18">
    <source>
        <dbReference type="PROSITE" id="PS50109"/>
    </source>
</evidence>
<dbReference type="InterPro" id="IPR004358">
    <property type="entry name" value="Sig_transdc_His_kin-like_C"/>
</dbReference>
<keyword evidence="11" id="KW-0408">Iron</keyword>
<dbReference type="InterPro" id="IPR011712">
    <property type="entry name" value="Sig_transdc_His_kin_sub3_dim/P"/>
</dbReference>
<dbReference type="SMART" id="SM00387">
    <property type="entry name" value="HATPase_c"/>
    <property type="match status" value="1"/>
</dbReference>
<dbReference type="EMBL" id="AP027729">
    <property type="protein sequence ID" value="BDZ41823.1"/>
    <property type="molecule type" value="Genomic_DNA"/>
</dbReference>
<dbReference type="Pfam" id="PF02518">
    <property type="entry name" value="HATPase_c"/>
    <property type="match status" value="1"/>
</dbReference>
<evidence type="ECO:0000313" key="19">
    <source>
        <dbReference type="EMBL" id="BDZ41823.1"/>
    </source>
</evidence>
<dbReference type="InterPro" id="IPR005467">
    <property type="entry name" value="His_kinase_dom"/>
</dbReference>
<dbReference type="PIRSF" id="PIRSF037434">
    <property type="entry name" value="STHK_ChrS"/>
    <property type="match status" value="1"/>
</dbReference>
<dbReference type="Gene3D" id="1.20.5.1930">
    <property type="match status" value="1"/>
</dbReference>
<dbReference type="GO" id="GO:0016301">
    <property type="term" value="F:kinase activity"/>
    <property type="evidence" value="ECO:0007669"/>
    <property type="project" value="UniProtKB-KW"/>
</dbReference>
<comment type="subcellular location">
    <subcellularLocation>
        <location evidence="3">Cytoplasm</location>
    </subcellularLocation>
</comment>
<evidence type="ECO:0000256" key="1">
    <source>
        <dbReference type="ARBA" id="ARBA00000085"/>
    </source>
</evidence>
<proteinExistence type="predicted"/>
<dbReference type="Gene3D" id="3.30.565.10">
    <property type="entry name" value="Histidine kinase-like ATPase, C-terminal domain"/>
    <property type="match status" value="1"/>
</dbReference>
<organism evidence="19 20">
    <name type="scientific">Paraoerskovia sediminicola</name>
    <dbReference type="NCBI Taxonomy" id="1138587"/>
    <lineage>
        <taxon>Bacteria</taxon>
        <taxon>Bacillati</taxon>
        <taxon>Actinomycetota</taxon>
        <taxon>Actinomycetes</taxon>
        <taxon>Micrococcales</taxon>
        <taxon>Cellulomonadaceae</taxon>
        <taxon>Paraoerskovia</taxon>
    </lineage>
</organism>
<evidence type="ECO:0000256" key="9">
    <source>
        <dbReference type="ARBA" id="ARBA00022723"/>
    </source>
</evidence>
<feature type="transmembrane region" description="Helical" evidence="17">
    <location>
        <begin position="152"/>
        <end position="173"/>
    </location>
</feature>
<evidence type="ECO:0000256" key="17">
    <source>
        <dbReference type="SAM" id="Phobius"/>
    </source>
</evidence>
<dbReference type="RefSeq" id="WP_286218901.1">
    <property type="nucleotide sequence ID" value="NZ_AP027729.1"/>
</dbReference>